<keyword evidence="3" id="KW-1185">Reference proteome</keyword>
<protein>
    <submittedName>
        <fullName evidence="2">Pimeloyl-ACP methyl ester carboxylesterase</fullName>
    </submittedName>
</protein>
<dbReference type="EMBL" id="FOUY01000030">
    <property type="protein sequence ID" value="SFO08849.1"/>
    <property type="molecule type" value="Genomic_DNA"/>
</dbReference>
<accession>A0A1I5EBE2</accession>
<organism evidence="2 3">
    <name type="scientific">Pseudonocardia ammonioxydans</name>
    <dbReference type="NCBI Taxonomy" id="260086"/>
    <lineage>
        <taxon>Bacteria</taxon>
        <taxon>Bacillati</taxon>
        <taxon>Actinomycetota</taxon>
        <taxon>Actinomycetes</taxon>
        <taxon>Pseudonocardiales</taxon>
        <taxon>Pseudonocardiaceae</taxon>
        <taxon>Pseudonocardia</taxon>
    </lineage>
</organism>
<dbReference type="PANTHER" id="PTHR43433:SF5">
    <property type="entry name" value="AB HYDROLASE-1 DOMAIN-CONTAINING PROTEIN"/>
    <property type="match status" value="1"/>
</dbReference>
<dbReference type="Gene3D" id="3.40.50.1820">
    <property type="entry name" value="alpha/beta hydrolase"/>
    <property type="match status" value="1"/>
</dbReference>
<dbReference type="PRINTS" id="PR00111">
    <property type="entry name" value="ABHYDROLASE"/>
</dbReference>
<dbReference type="PANTHER" id="PTHR43433">
    <property type="entry name" value="HYDROLASE, ALPHA/BETA FOLD FAMILY PROTEIN"/>
    <property type="match status" value="1"/>
</dbReference>
<reference evidence="2 3" key="1">
    <citation type="submission" date="2016-10" db="EMBL/GenBank/DDBJ databases">
        <authorList>
            <person name="de Groot N.N."/>
        </authorList>
    </citation>
    <scope>NUCLEOTIDE SEQUENCE [LARGE SCALE GENOMIC DNA]</scope>
    <source>
        <strain evidence="2 3">CGMCC 4.1877</strain>
    </source>
</reference>
<name>A0A1I5EBE2_PSUAM</name>
<gene>
    <name evidence="2" type="ORF">SAMN05216207_103013</name>
</gene>
<dbReference type="GO" id="GO:0004806">
    <property type="term" value="F:triacylglycerol lipase activity"/>
    <property type="evidence" value="ECO:0007669"/>
    <property type="project" value="TreeGrafter"/>
</dbReference>
<dbReference type="AlphaFoldDB" id="A0A1I5EBE2"/>
<evidence type="ECO:0000313" key="2">
    <source>
        <dbReference type="EMBL" id="SFO08849.1"/>
    </source>
</evidence>
<evidence type="ECO:0000313" key="3">
    <source>
        <dbReference type="Proteomes" id="UP000199614"/>
    </source>
</evidence>
<sequence length="295" mass="31003">MPTGERVIRINGAASCVAVQGGTDDAAVLLVGSSMPSWPEELCERLVAGGRRVIRYDARDTGRSESYPPGEPGYSLADLVDDAVGVLDATGTGSAHVVGMSVGGWIAQLLALDHPDRVATLTLVAARPNTPGPVDADLPEHDEALMQVLRTTPDPDWSDPRAVIEYLVLLARTFAGAGTFDEAAARRHAEAEVDRTADVRCATSNIAFADHGPRRREQLGQISAPTLVVHGVQDPFFPIGNGEALAAEIPGARLVRLDGVGHRLPAHAVPIVADELLAHTAPRLSPPSGRSAAVR</sequence>
<dbReference type="Pfam" id="PF00561">
    <property type="entry name" value="Abhydrolase_1"/>
    <property type="match status" value="1"/>
</dbReference>
<dbReference type="InterPro" id="IPR050471">
    <property type="entry name" value="AB_hydrolase"/>
</dbReference>
<dbReference type="RefSeq" id="WP_218162912.1">
    <property type="nucleotide sequence ID" value="NZ_FOUY01000030.1"/>
</dbReference>
<evidence type="ECO:0000259" key="1">
    <source>
        <dbReference type="Pfam" id="PF00561"/>
    </source>
</evidence>
<dbReference type="InterPro" id="IPR029058">
    <property type="entry name" value="AB_hydrolase_fold"/>
</dbReference>
<feature type="domain" description="AB hydrolase-1" evidence="1">
    <location>
        <begin position="34"/>
        <end position="262"/>
    </location>
</feature>
<dbReference type="InterPro" id="IPR000073">
    <property type="entry name" value="AB_hydrolase_1"/>
</dbReference>
<dbReference type="GO" id="GO:0046503">
    <property type="term" value="P:glycerolipid catabolic process"/>
    <property type="evidence" value="ECO:0007669"/>
    <property type="project" value="TreeGrafter"/>
</dbReference>
<proteinExistence type="predicted"/>
<dbReference type="STRING" id="260086.SAMN05216207_103013"/>
<dbReference type="Proteomes" id="UP000199614">
    <property type="component" value="Unassembled WGS sequence"/>
</dbReference>
<dbReference type="SUPFAM" id="SSF53474">
    <property type="entry name" value="alpha/beta-Hydrolases"/>
    <property type="match status" value="1"/>
</dbReference>